<dbReference type="InterPro" id="IPR000192">
    <property type="entry name" value="Aminotrans_V_dom"/>
</dbReference>
<dbReference type="PIRSF" id="PIRSF000525">
    <property type="entry name" value="SerC"/>
    <property type="match status" value="1"/>
</dbReference>
<reference evidence="13" key="1">
    <citation type="submission" date="2020-12" db="EMBL/GenBank/DDBJ databases">
        <authorList>
            <person name="Iha C."/>
        </authorList>
    </citation>
    <scope>NUCLEOTIDE SEQUENCE</scope>
</reference>
<dbReference type="InterPro" id="IPR015424">
    <property type="entry name" value="PyrdxlP-dep_Trfase"/>
</dbReference>
<accession>A0A8S1J819</accession>
<dbReference type="Gene3D" id="3.90.1150.10">
    <property type="entry name" value="Aspartate Aminotransferase, domain 1"/>
    <property type="match status" value="1"/>
</dbReference>
<keyword evidence="5" id="KW-0032">Aminotransferase</keyword>
<dbReference type="FunFam" id="3.40.640.10:FF:000010">
    <property type="entry name" value="Phosphoserine aminotransferase"/>
    <property type="match status" value="1"/>
</dbReference>
<evidence type="ECO:0000313" key="13">
    <source>
        <dbReference type="EMBL" id="CAD7701860.1"/>
    </source>
</evidence>
<evidence type="ECO:0000256" key="7">
    <source>
        <dbReference type="ARBA" id="ARBA00022679"/>
    </source>
</evidence>
<dbReference type="NCBIfam" id="NF003764">
    <property type="entry name" value="PRK05355.1"/>
    <property type="match status" value="1"/>
</dbReference>
<name>A0A8S1J819_9CHLO</name>
<keyword evidence="8" id="KW-0663">Pyridoxal phosphate</keyword>
<comment type="pathway">
    <text evidence="2">Amino-acid biosynthesis; L-serine biosynthesis; L-serine from 3-phospho-D-glycerate: step 2/3.</text>
</comment>
<dbReference type="PANTHER" id="PTHR43247:SF1">
    <property type="entry name" value="PHOSPHOSERINE AMINOTRANSFERASE"/>
    <property type="match status" value="1"/>
</dbReference>
<evidence type="ECO:0000256" key="3">
    <source>
        <dbReference type="ARBA" id="ARBA00006904"/>
    </source>
</evidence>
<organism evidence="13 14">
    <name type="scientific">Ostreobium quekettii</name>
    <dbReference type="NCBI Taxonomy" id="121088"/>
    <lineage>
        <taxon>Eukaryota</taxon>
        <taxon>Viridiplantae</taxon>
        <taxon>Chlorophyta</taxon>
        <taxon>core chlorophytes</taxon>
        <taxon>Ulvophyceae</taxon>
        <taxon>TCBD clade</taxon>
        <taxon>Bryopsidales</taxon>
        <taxon>Ostreobineae</taxon>
        <taxon>Ostreobiaceae</taxon>
        <taxon>Ostreobium</taxon>
    </lineage>
</organism>
<dbReference type="EC" id="2.6.1.52" evidence="4"/>
<dbReference type="InterPro" id="IPR022278">
    <property type="entry name" value="Pser_aminoTfrase"/>
</dbReference>
<feature type="domain" description="Aminotransferase class V" evidence="12">
    <location>
        <begin position="30"/>
        <end position="368"/>
    </location>
</feature>
<evidence type="ECO:0000259" key="12">
    <source>
        <dbReference type="Pfam" id="PF00266"/>
    </source>
</evidence>
<dbReference type="Pfam" id="PF00266">
    <property type="entry name" value="Aminotran_5"/>
    <property type="match status" value="1"/>
</dbReference>
<dbReference type="AlphaFoldDB" id="A0A8S1J819"/>
<comment type="catalytic activity">
    <reaction evidence="11">
        <text>O-phospho-L-serine + 2-oxoglutarate = 3-phosphooxypyruvate + L-glutamate</text>
        <dbReference type="Rhea" id="RHEA:14329"/>
        <dbReference type="ChEBI" id="CHEBI:16810"/>
        <dbReference type="ChEBI" id="CHEBI:18110"/>
        <dbReference type="ChEBI" id="CHEBI:29985"/>
        <dbReference type="ChEBI" id="CHEBI:57524"/>
        <dbReference type="EC" id="2.6.1.52"/>
    </reaction>
</comment>
<dbReference type="OrthoDB" id="1703350at2759"/>
<sequence>MGKGAHMDAAGWAPGQGADREGRAACRAHNFSAGPAMLDTGAMTYVQENLLDYEGCGMGIHEMSHRDVGGPVHEMMARTSDNVRRLLGVPDNYRILFFQGGAHGQFAAVPLNLFGKGGKGDYVIGGNWSTKAMKEASKYGEVRVVEDTTSKGNAYYAPVDEWELSDDSAYVHVCTNETVQGLAMHEDPDVGPNHVLAADMTSSLFSRPVDVRKYGVIYASGGKNLGPAGCCLVIVRDDLLDQSLPQTPSILSWKVANDHNCLYYTPNAFAIWCVGVITGDLLARYGNLEEVAKRSKQRAEMVYKVIDNSVGFYTNNVRPDFRSHTAIPFRIRDGVEELEKKFIRDSVKCGLHQTFGHSSVGGLRVAIYNGLPDESLKEFVKFMKDFMDTNAE</sequence>
<dbReference type="EMBL" id="CAJHUC010001647">
    <property type="protein sequence ID" value="CAD7701860.1"/>
    <property type="molecule type" value="Genomic_DNA"/>
</dbReference>
<protein>
    <recommendedName>
        <fullName evidence="4">phosphoserine transaminase</fullName>
        <ecNumber evidence="4">2.6.1.52</ecNumber>
    </recommendedName>
</protein>
<evidence type="ECO:0000313" key="14">
    <source>
        <dbReference type="Proteomes" id="UP000708148"/>
    </source>
</evidence>
<keyword evidence="14" id="KW-1185">Reference proteome</keyword>
<evidence type="ECO:0000256" key="1">
    <source>
        <dbReference type="ARBA" id="ARBA00001933"/>
    </source>
</evidence>
<dbReference type="Proteomes" id="UP000708148">
    <property type="component" value="Unassembled WGS sequence"/>
</dbReference>
<evidence type="ECO:0000256" key="4">
    <source>
        <dbReference type="ARBA" id="ARBA00013030"/>
    </source>
</evidence>
<comment type="catalytic activity">
    <reaction evidence="10">
        <text>4-(phosphooxy)-L-threonine + 2-oxoglutarate = (R)-3-hydroxy-2-oxo-4-phosphooxybutanoate + L-glutamate</text>
        <dbReference type="Rhea" id="RHEA:16573"/>
        <dbReference type="ChEBI" id="CHEBI:16810"/>
        <dbReference type="ChEBI" id="CHEBI:29985"/>
        <dbReference type="ChEBI" id="CHEBI:58452"/>
        <dbReference type="ChEBI" id="CHEBI:58538"/>
        <dbReference type="EC" id="2.6.1.52"/>
    </reaction>
</comment>
<dbReference type="GO" id="GO:0006564">
    <property type="term" value="P:L-serine biosynthetic process"/>
    <property type="evidence" value="ECO:0007669"/>
    <property type="project" value="UniProtKB-KW"/>
</dbReference>
<evidence type="ECO:0000256" key="9">
    <source>
        <dbReference type="ARBA" id="ARBA00023299"/>
    </source>
</evidence>
<dbReference type="GO" id="GO:0005737">
    <property type="term" value="C:cytoplasm"/>
    <property type="evidence" value="ECO:0007669"/>
    <property type="project" value="TreeGrafter"/>
</dbReference>
<dbReference type="HAMAP" id="MF_00160">
    <property type="entry name" value="SerC_aminotrans_5"/>
    <property type="match status" value="1"/>
</dbReference>
<evidence type="ECO:0000256" key="8">
    <source>
        <dbReference type="ARBA" id="ARBA00022898"/>
    </source>
</evidence>
<evidence type="ECO:0000256" key="6">
    <source>
        <dbReference type="ARBA" id="ARBA00022605"/>
    </source>
</evidence>
<dbReference type="GO" id="GO:0004648">
    <property type="term" value="F:O-phospho-L-serine:2-oxoglutarate aminotransferase activity"/>
    <property type="evidence" value="ECO:0007669"/>
    <property type="project" value="UniProtKB-EC"/>
</dbReference>
<dbReference type="Gene3D" id="3.40.640.10">
    <property type="entry name" value="Type I PLP-dependent aspartate aminotransferase-like (Major domain)"/>
    <property type="match status" value="1"/>
</dbReference>
<proteinExistence type="inferred from homology"/>
<dbReference type="SUPFAM" id="SSF53383">
    <property type="entry name" value="PLP-dependent transferases"/>
    <property type="match status" value="1"/>
</dbReference>
<evidence type="ECO:0000256" key="10">
    <source>
        <dbReference type="ARBA" id="ARBA00047630"/>
    </source>
</evidence>
<comment type="caution">
    <text evidence="13">The sequence shown here is derived from an EMBL/GenBank/DDBJ whole genome shotgun (WGS) entry which is preliminary data.</text>
</comment>
<dbReference type="GO" id="GO:0030170">
    <property type="term" value="F:pyridoxal phosphate binding"/>
    <property type="evidence" value="ECO:0007669"/>
    <property type="project" value="TreeGrafter"/>
</dbReference>
<keyword evidence="9" id="KW-0718">Serine biosynthesis</keyword>
<dbReference type="InterPro" id="IPR015422">
    <property type="entry name" value="PyrdxlP-dep_Trfase_small"/>
</dbReference>
<keyword evidence="6" id="KW-0028">Amino-acid biosynthesis</keyword>
<gene>
    <name evidence="13" type="ORF">OSTQU699_LOCUS7217</name>
</gene>
<keyword evidence="7" id="KW-0808">Transferase</keyword>
<comment type="cofactor">
    <cofactor evidence="1">
        <name>pyridoxal 5'-phosphate</name>
        <dbReference type="ChEBI" id="CHEBI:597326"/>
    </cofactor>
</comment>
<dbReference type="PANTHER" id="PTHR43247">
    <property type="entry name" value="PHOSPHOSERINE AMINOTRANSFERASE"/>
    <property type="match status" value="1"/>
</dbReference>
<dbReference type="InterPro" id="IPR015421">
    <property type="entry name" value="PyrdxlP-dep_Trfase_major"/>
</dbReference>
<evidence type="ECO:0000256" key="5">
    <source>
        <dbReference type="ARBA" id="ARBA00022576"/>
    </source>
</evidence>
<comment type="similarity">
    <text evidence="3">Belongs to the class-V pyridoxal-phosphate-dependent aminotransferase family. SerC subfamily.</text>
</comment>
<evidence type="ECO:0000256" key="2">
    <source>
        <dbReference type="ARBA" id="ARBA00005099"/>
    </source>
</evidence>
<evidence type="ECO:0000256" key="11">
    <source>
        <dbReference type="ARBA" id="ARBA00049007"/>
    </source>
</evidence>
<dbReference type="FunFam" id="3.90.1150.10:FF:000006">
    <property type="entry name" value="Phosphoserine aminotransferase"/>
    <property type="match status" value="1"/>
</dbReference>